<keyword evidence="2" id="KW-0378">Hydrolase</keyword>
<gene>
    <name evidence="2" type="ORF">GM668_01935</name>
</gene>
<keyword evidence="1" id="KW-0812">Transmembrane</keyword>
<dbReference type="Pfam" id="PF04307">
    <property type="entry name" value="YdjM"/>
    <property type="match status" value="1"/>
</dbReference>
<keyword evidence="1" id="KW-1133">Transmembrane helix</keyword>
<evidence type="ECO:0000256" key="1">
    <source>
        <dbReference type="SAM" id="Phobius"/>
    </source>
</evidence>
<dbReference type="InterPro" id="IPR053170">
    <property type="entry name" value="Transcription_regulator"/>
</dbReference>
<dbReference type="InterPro" id="IPR007404">
    <property type="entry name" value="YdjM-like"/>
</dbReference>
<dbReference type="EMBL" id="WNLA01000001">
    <property type="protein sequence ID" value="MTW00840.1"/>
    <property type="molecule type" value="Genomic_DNA"/>
</dbReference>
<dbReference type="Proteomes" id="UP000484015">
    <property type="component" value="Unassembled WGS sequence"/>
</dbReference>
<dbReference type="RefSeq" id="WP_155437233.1">
    <property type="nucleotide sequence ID" value="NZ_WNLA01000001.1"/>
</dbReference>
<feature type="transmembrane region" description="Helical" evidence="1">
    <location>
        <begin position="194"/>
        <end position="211"/>
    </location>
</feature>
<feature type="transmembrane region" description="Helical" evidence="1">
    <location>
        <begin position="105"/>
        <end position="122"/>
    </location>
</feature>
<comment type="caution">
    <text evidence="2">The sequence shown here is derived from an EMBL/GenBank/DDBJ whole genome shotgun (WGS) entry which is preliminary data.</text>
</comment>
<dbReference type="PANTHER" id="PTHR40031:SF1">
    <property type="entry name" value="MEMBRANE-BOUND METAL-DEPENDENT HYDROLASE"/>
    <property type="match status" value="1"/>
</dbReference>
<feature type="transmembrane region" description="Helical" evidence="1">
    <location>
        <begin position="220"/>
        <end position="239"/>
    </location>
</feature>
<name>A0A6L6PTM0_9BURK</name>
<accession>A0A6L6PTM0</accession>
<dbReference type="AlphaFoldDB" id="A0A6L6PTM0"/>
<evidence type="ECO:0000313" key="2">
    <source>
        <dbReference type="EMBL" id="MTW00840.1"/>
    </source>
</evidence>
<sequence>MDNITHSVVGLGVGELVQRSLRPEPDDASQRTRHRLLLTACALASNFPDLDLFLASLLPAPLGYLLNHRGHTHTLLYALPQALLLVALLWIGWPHARTLLKRSSVARTGLLLAVAAGFALHIGMDFLNSYGVHPFYPFDGRWFYGDAVFIIEPVFWVAFGVPLVMAVPARALRWVLMAGLFAALAYFLRKDYLTPLSFGVLLALGIGLAALRSVRAHSRWVMASALLASVVFAGGQGVASAVGRAHVEAALRAQDAGTRVLDVSMTAFPAQPLCWIFVSVESSQDSYRLRRGLVSVLPSLLPAASCPAGLADPSPSVALDAGGVLQYRQIQGSLASLRQLKESNCWFDDWMRFARAPVVEHGVAADWRFATTPRGNFTAMPLAQGGKECPAGVPKWAYPRGDLLGGA</sequence>
<organism evidence="2 3">
    <name type="scientific">Pseudoduganella ginsengisoli</name>
    <dbReference type="NCBI Taxonomy" id="1462440"/>
    <lineage>
        <taxon>Bacteria</taxon>
        <taxon>Pseudomonadati</taxon>
        <taxon>Pseudomonadota</taxon>
        <taxon>Betaproteobacteria</taxon>
        <taxon>Burkholderiales</taxon>
        <taxon>Oxalobacteraceae</taxon>
        <taxon>Telluria group</taxon>
        <taxon>Pseudoduganella</taxon>
    </lineage>
</organism>
<keyword evidence="3" id="KW-1185">Reference proteome</keyword>
<feature type="transmembrane region" description="Helical" evidence="1">
    <location>
        <begin position="36"/>
        <end position="55"/>
    </location>
</feature>
<feature type="transmembrane region" description="Helical" evidence="1">
    <location>
        <begin position="75"/>
        <end position="93"/>
    </location>
</feature>
<evidence type="ECO:0000313" key="3">
    <source>
        <dbReference type="Proteomes" id="UP000484015"/>
    </source>
</evidence>
<proteinExistence type="predicted"/>
<reference evidence="2 3" key="1">
    <citation type="submission" date="2019-11" db="EMBL/GenBank/DDBJ databases">
        <title>Type strains purchased from KCTC, JCM and DSMZ.</title>
        <authorList>
            <person name="Lu H."/>
        </authorList>
    </citation>
    <scope>NUCLEOTIDE SEQUENCE [LARGE SCALE GENOMIC DNA]</scope>
    <source>
        <strain evidence="2 3">KCTC 42409</strain>
    </source>
</reference>
<dbReference type="GO" id="GO:0016787">
    <property type="term" value="F:hydrolase activity"/>
    <property type="evidence" value="ECO:0007669"/>
    <property type="project" value="UniProtKB-KW"/>
</dbReference>
<keyword evidence="1" id="KW-0472">Membrane</keyword>
<protein>
    <submittedName>
        <fullName evidence="2">Metal-dependent hydrolase</fullName>
    </submittedName>
</protein>
<dbReference type="PANTHER" id="PTHR40031">
    <property type="entry name" value="HYPOTHETICAL MEMBRANE SPANNING PROTEIN"/>
    <property type="match status" value="1"/>
</dbReference>
<feature type="transmembrane region" description="Helical" evidence="1">
    <location>
        <begin position="171"/>
        <end position="188"/>
    </location>
</feature>
<dbReference type="OrthoDB" id="9781927at2"/>
<feature type="transmembrane region" description="Helical" evidence="1">
    <location>
        <begin position="142"/>
        <end position="164"/>
    </location>
</feature>